<dbReference type="PANTHER" id="PTHR43103">
    <property type="entry name" value="NUCLEOSIDE-DIPHOSPHATE-SUGAR EPIMERASE"/>
    <property type="match status" value="1"/>
</dbReference>
<name>A0A6P8BB35_PYRGI</name>
<dbReference type="GeneID" id="41957772"/>
<dbReference type="Gene3D" id="3.90.25.10">
    <property type="entry name" value="UDP-galactose 4-epimerase, domain 1"/>
    <property type="match status" value="1"/>
</dbReference>
<dbReference type="AlphaFoldDB" id="A0A6P8BB35"/>
<dbReference type="KEGG" id="pgri:PgNI_02804"/>
<accession>A0A6P8BB35</accession>
<dbReference type="PANTHER" id="PTHR43103:SF3">
    <property type="entry name" value="ADP-L-GLYCERO-D-MANNO-HEPTOSE-6-EPIMERASE"/>
    <property type="match status" value="1"/>
</dbReference>
<dbReference type="GO" id="GO:0016491">
    <property type="term" value="F:oxidoreductase activity"/>
    <property type="evidence" value="ECO:0007669"/>
    <property type="project" value="InterPro"/>
</dbReference>
<evidence type="ECO:0000313" key="5">
    <source>
        <dbReference type="RefSeq" id="XP_030984397.1"/>
    </source>
</evidence>
<proteinExistence type="predicted"/>
<reference evidence="5" key="2">
    <citation type="submission" date="2019-10" db="EMBL/GenBank/DDBJ databases">
        <authorList>
            <consortium name="NCBI Genome Project"/>
        </authorList>
    </citation>
    <scope>NUCLEOTIDE SEQUENCE</scope>
    <source>
        <strain evidence="5">NI907</strain>
    </source>
</reference>
<feature type="domain" description="NAD-dependent epimerase/dehydratase" evidence="3">
    <location>
        <begin position="4"/>
        <end position="204"/>
    </location>
</feature>
<keyword evidence="4" id="KW-1185">Reference proteome</keyword>
<evidence type="ECO:0000256" key="1">
    <source>
        <dbReference type="ARBA" id="ARBA00022857"/>
    </source>
</evidence>
<sequence length="322" mass="34351">MTSILITGGAGFIGQELAAVLAQQSDISITLTDLTQPPIPPTPAGQGTNVTFNCVASDLTDPASIATIFAQRYSAVYTLHGLMSGGSEANLELGLRVNLDSHRQILDFLRKNHPGTKVIFPSSLAVYGPTGPGEIVSELTCPIPQSSYGAEKLIVETLLNDYSRRGLLDGRVVRLPTVVVRPGAPSAAASSFASGIIREPLRNQPSTLPVPLNLEMWVASPATVVKNLIAIKDVPAEQFGLWRTINLPGITVTVQEMLDALEAVGGKEKRALVREERDEKIEMIVCSWPSSMDTSRAQSLGLVADVPILETVKSFAKSEGLL</sequence>
<keyword evidence="2" id="KW-0119">Carbohydrate metabolism</keyword>
<reference evidence="5" key="3">
    <citation type="submission" date="2025-08" db="UniProtKB">
        <authorList>
            <consortium name="RefSeq"/>
        </authorList>
    </citation>
    <scope>IDENTIFICATION</scope>
    <source>
        <strain evidence="5">NI907</strain>
    </source>
</reference>
<dbReference type="SUPFAM" id="SSF51735">
    <property type="entry name" value="NAD(P)-binding Rossmann-fold domains"/>
    <property type="match status" value="1"/>
</dbReference>
<dbReference type="NCBIfam" id="NF043036">
    <property type="entry name" value="ErythonDh"/>
    <property type="match status" value="1"/>
</dbReference>
<dbReference type="Proteomes" id="UP000515153">
    <property type="component" value="Unplaced"/>
</dbReference>
<gene>
    <name evidence="5" type="ORF">PgNI_02804</name>
</gene>
<evidence type="ECO:0000313" key="4">
    <source>
        <dbReference type="Proteomes" id="UP000515153"/>
    </source>
</evidence>
<dbReference type="Gene3D" id="3.40.50.720">
    <property type="entry name" value="NAD(P)-binding Rossmann-like Domain"/>
    <property type="match status" value="1"/>
</dbReference>
<dbReference type="InterPro" id="IPR001509">
    <property type="entry name" value="Epimerase_deHydtase"/>
</dbReference>
<evidence type="ECO:0000259" key="3">
    <source>
        <dbReference type="Pfam" id="PF01370"/>
    </source>
</evidence>
<protein>
    <recommendedName>
        <fullName evidence="3">NAD-dependent epimerase/dehydratase domain-containing protein</fullName>
    </recommendedName>
</protein>
<dbReference type="Pfam" id="PF01370">
    <property type="entry name" value="Epimerase"/>
    <property type="match status" value="1"/>
</dbReference>
<evidence type="ECO:0000256" key="2">
    <source>
        <dbReference type="ARBA" id="ARBA00023277"/>
    </source>
</evidence>
<reference evidence="5" key="1">
    <citation type="journal article" date="2019" name="Mol. Biol. Evol.">
        <title>Blast fungal genomes show frequent chromosomal changes, gene gains and losses, and effector gene turnover.</title>
        <authorList>
            <person name="Gomez Luciano L.B."/>
            <person name="Jason Tsai I."/>
            <person name="Chuma I."/>
            <person name="Tosa Y."/>
            <person name="Chen Y.H."/>
            <person name="Li J.Y."/>
            <person name="Li M.Y."/>
            <person name="Jade Lu M.Y."/>
            <person name="Nakayashiki H."/>
            <person name="Li W.H."/>
        </authorList>
    </citation>
    <scope>NUCLEOTIDE SEQUENCE</scope>
    <source>
        <strain evidence="5">NI907</strain>
    </source>
</reference>
<dbReference type="RefSeq" id="XP_030984397.1">
    <property type="nucleotide sequence ID" value="XM_031122861.1"/>
</dbReference>
<keyword evidence="1" id="KW-0521">NADP</keyword>
<dbReference type="InterPro" id="IPR050005">
    <property type="entry name" value="DenD"/>
</dbReference>
<dbReference type="InterPro" id="IPR036291">
    <property type="entry name" value="NAD(P)-bd_dom_sf"/>
</dbReference>
<organism evidence="4 5">
    <name type="scientific">Pyricularia grisea</name>
    <name type="common">Crabgrass-specific blast fungus</name>
    <name type="synonym">Magnaporthe grisea</name>
    <dbReference type="NCBI Taxonomy" id="148305"/>
    <lineage>
        <taxon>Eukaryota</taxon>
        <taxon>Fungi</taxon>
        <taxon>Dikarya</taxon>
        <taxon>Ascomycota</taxon>
        <taxon>Pezizomycotina</taxon>
        <taxon>Sordariomycetes</taxon>
        <taxon>Sordariomycetidae</taxon>
        <taxon>Magnaporthales</taxon>
        <taxon>Pyriculariaceae</taxon>
        <taxon>Pyricularia</taxon>
    </lineage>
</organism>